<evidence type="ECO:0000313" key="1">
    <source>
        <dbReference type="EMBL" id="GAA2342689.1"/>
    </source>
</evidence>
<keyword evidence="2" id="KW-1185">Reference proteome</keyword>
<gene>
    <name evidence="1" type="ORF">GCM10009854_19310</name>
</gene>
<accession>A0ABN3G2C7</accession>
<name>A0ABN3G2C7_9PSEU</name>
<comment type="caution">
    <text evidence="1">The sequence shown here is derived from an EMBL/GenBank/DDBJ whole genome shotgun (WGS) entry which is preliminary data.</text>
</comment>
<organism evidence="1 2">
    <name type="scientific">Saccharopolyspora halophila</name>
    <dbReference type="NCBI Taxonomy" id="405551"/>
    <lineage>
        <taxon>Bacteria</taxon>
        <taxon>Bacillati</taxon>
        <taxon>Actinomycetota</taxon>
        <taxon>Actinomycetes</taxon>
        <taxon>Pseudonocardiales</taxon>
        <taxon>Pseudonocardiaceae</taxon>
        <taxon>Saccharopolyspora</taxon>
    </lineage>
</organism>
<protein>
    <submittedName>
        <fullName evidence="1">Uncharacterized protein</fullName>
    </submittedName>
</protein>
<dbReference type="EMBL" id="BAAARA010000004">
    <property type="protein sequence ID" value="GAA2342689.1"/>
    <property type="molecule type" value="Genomic_DNA"/>
</dbReference>
<proteinExistence type="predicted"/>
<reference evidence="1 2" key="1">
    <citation type="journal article" date="2019" name="Int. J. Syst. Evol. Microbiol.">
        <title>The Global Catalogue of Microorganisms (GCM) 10K type strain sequencing project: providing services to taxonomists for standard genome sequencing and annotation.</title>
        <authorList>
            <consortium name="The Broad Institute Genomics Platform"/>
            <consortium name="The Broad Institute Genome Sequencing Center for Infectious Disease"/>
            <person name="Wu L."/>
            <person name="Ma J."/>
        </authorList>
    </citation>
    <scope>NUCLEOTIDE SEQUENCE [LARGE SCALE GENOMIC DNA]</scope>
    <source>
        <strain evidence="1 2">JCM 16221</strain>
    </source>
</reference>
<dbReference type="Proteomes" id="UP001501218">
    <property type="component" value="Unassembled WGS sequence"/>
</dbReference>
<sequence>MVRGFQLMPPVRDTAGELEALIYVRPKGDIIDVVELIAEDNVRAARVPRRGEISTEAGGAFWRTIGDVYQVLDEVLALPEPLIRA</sequence>
<evidence type="ECO:0000313" key="2">
    <source>
        <dbReference type="Proteomes" id="UP001501218"/>
    </source>
</evidence>